<reference evidence="2" key="1">
    <citation type="submission" date="2025-08" db="UniProtKB">
        <authorList>
            <consortium name="Ensembl"/>
        </authorList>
    </citation>
    <scope>IDENTIFICATION</scope>
</reference>
<dbReference type="InParanoid" id="A0A674CS05"/>
<proteinExistence type="predicted"/>
<dbReference type="Proteomes" id="UP000472277">
    <property type="component" value="Chromosome 9"/>
</dbReference>
<evidence type="ECO:0000256" key="1">
    <source>
        <dbReference type="SAM" id="Phobius"/>
    </source>
</evidence>
<accession>A0A674CS05</accession>
<keyword evidence="1" id="KW-0812">Transmembrane</keyword>
<organism evidence="2 3">
    <name type="scientific">Salmo trutta</name>
    <name type="common">Brown trout</name>
    <dbReference type="NCBI Taxonomy" id="8032"/>
    <lineage>
        <taxon>Eukaryota</taxon>
        <taxon>Metazoa</taxon>
        <taxon>Chordata</taxon>
        <taxon>Craniata</taxon>
        <taxon>Vertebrata</taxon>
        <taxon>Euteleostomi</taxon>
        <taxon>Actinopterygii</taxon>
        <taxon>Neopterygii</taxon>
        <taxon>Teleostei</taxon>
        <taxon>Protacanthopterygii</taxon>
        <taxon>Salmoniformes</taxon>
        <taxon>Salmonidae</taxon>
        <taxon>Salmoninae</taxon>
        <taxon>Salmo</taxon>
    </lineage>
</organism>
<protein>
    <submittedName>
        <fullName evidence="2">Uncharacterized protein</fullName>
    </submittedName>
</protein>
<evidence type="ECO:0000313" key="3">
    <source>
        <dbReference type="Proteomes" id="UP000472277"/>
    </source>
</evidence>
<reference evidence="2" key="2">
    <citation type="submission" date="2025-09" db="UniProtKB">
        <authorList>
            <consortium name="Ensembl"/>
        </authorList>
    </citation>
    <scope>IDENTIFICATION</scope>
</reference>
<name>A0A674CS05_SALTR</name>
<keyword evidence="1" id="KW-1133">Transmembrane helix</keyword>
<keyword evidence="1" id="KW-0472">Membrane</keyword>
<dbReference type="Ensembl" id="ENSSTUT00000091739.1">
    <property type="protein sequence ID" value="ENSSTUP00000086203.1"/>
    <property type="gene ID" value="ENSSTUG00000037958.1"/>
</dbReference>
<sequence>MDEVSLLVIVVDANLICNALLVMTRTNKLAIIASHCQER</sequence>
<keyword evidence="3" id="KW-1185">Reference proteome</keyword>
<dbReference type="GeneTree" id="ENSGT00990000212498"/>
<dbReference type="AlphaFoldDB" id="A0A674CS05"/>
<feature type="transmembrane region" description="Helical" evidence="1">
    <location>
        <begin position="6"/>
        <end position="24"/>
    </location>
</feature>
<evidence type="ECO:0000313" key="2">
    <source>
        <dbReference type="Ensembl" id="ENSSTUP00000086203.1"/>
    </source>
</evidence>